<keyword evidence="3" id="KW-1185">Reference proteome</keyword>
<protein>
    <recommendedName>
        <fullName evidence="1">DUF2382 domain-containing protein</fullName>
    </recommendedName>
</protein>
<sequence length="240" mass="26100">MTTSIIGLFETREIATKVQGALTKSGFKKEAIEILNDVTSAKISKRLVEAGYEKDKADEYGAAMRDGGALIVAEAADDAADDALATMRKFNALSPDALQELVGDKPSDEAEGATESAQVIEEELEVGTAKTVGGKRLAVSVSEHEVQETVILHDETVEVERTPVDRVMKASEADKAFQDRSIEMVEITEKPVVTKQAHVIEEVSLAKKSKEREVTVTGTVRHQDVTVEEMDRQTKTVKKA</sequence>
<dbReference type="EMBL" id="AVFL01000030">
    <property type="protein sequence ID" value="EWY37153.1"/>
    <property type="molecule type" value="Genomic_DNA"/>
</dbReference>
<dbReference type="AlphaFoldDB" id="W9H097"/>
<dbReference type="STRING" id="1385369.N825_21435"/>
<dbReference type="PANTHER" id="PTHR38463">
    <property type="entry name" value="STRESS RESPONSE PROTEIN YSNF"/>
    <property type="match status" value="1"/>
</dbReference>
<name>W9H097_9PROT</name>
<proteinExistence type="predicted"/>
<dbReference type="Pfam" id="PF09557">
    <property type="entry name" value="DUF2382"/>
    <property type="match status" value="1"/>
</dbReference>
<evidence type="ECO:0000313" key="2">
    <source>
        <dbReference type="EMBL" id="EWY37153.1"/>
    </source>
</evidence>
<dbReference type="InterPro" id="IPR019060">
    <property type="entry name" value="DUF2382"/>
</dbReference>
<organism evidence="2 3">
    <name type="scientific">Skermanella stibiiresistens SB22</name>
    <dbReference type="NCBI Taxonomy" id="1385369"/>
    <lineage>
        <taxon>Bacteria</taxon>
        <taxon>Pseudomonadati</taxon>
        <taxon>Pseudomonadota</taxon>
        <taxon>Alphaproteobacteria</taxon>
        <taxon>Rhodospirillales</taxon>
        <taxon>Azospirillaceae</taxon>
        <taxon>Skermanella</taxon>
    </lineage>
</organism>
<dbReference type="InterPro" id="IPR052967">
    <property type="entry name" value="Stress_Response_Assoc"/>
</dbReference>
<feature type="domain" description="DUF2382" evidence="1">
    <location>
        <begin position="118"/>
        <end position="227"/>
    </location>
</feature>
<evidence type="ECO:0000259" key="1">
    <source>
        <dbReference type="Pfam" id="PF09557"/>
    </source>
</evidence>
<dbReference type="RefSeq" id="WP_051513390.1">
    <property type="nucleotide sequence ID" value="NZ_AVFL01000030.1"/>
</dbReference>
<comment type="caution">
    <text evidence="2">The sequence shown here is derived from an EMBL/GenBank/DDBJ whole genome shotgun (WGS) entry which is preliminary data.</text>
</comment>
<accession>W9H097</accession>
<dbReference type="OrthoDB" id="7352161at2"/>
<dbReference type="Proteomes" id="UP000019486">
    <property type="component" value="Unassembled WGS sequence"/>
</dbReference>
<gene>
    <name evidence="2" type="ORF">N825_21435</name>
</gene>
<dbReference type="PANTHER" id="PTHR38463:SF1">
    <property type="entry name" value="STRESS RESPONSE PROTEIN YSNF"/>
    <property type="match status" value="1"/>
</dbReference>
<reference evidence="2 3" key="1">
    <citation type="submission" date="2013-08" db="EMBL/GenBank/DDBJ databases">
        <title>The genome sequence of Skermanella stibiiresistens.</title>
        <authorList>
            <person name="Zhu W."/>
            <person name="Wang G."/>
        </authorList>
    </citation>
    <scope>NUCLEOTIDE SEQUENCE [LARGE SCALE GENOMIC DNA]</scope>
    <source>
        <strain evidence="2 3">SB22</strain>
    </source>
</reference>
<evidence type="ECO:0000313" key="3">
    <source>
        <dbReference type="Proteomes" id="UP000019486"/>
    </source>
</evidence>